<proteinExistence type="predicted"/>
<evidence type="ECO:0000313" key="2">
    <source>
        <dbReference type="EMBL" id="MED6166230.1"/>
    </source>
</evidence>
<evidence type="ECO:0000313" key="3">
    <source>
        <dbReference type="Proteomes" id="UP001341840"/>
    </source>
</evidence>
<feature type="region of interest" description="Disordered" evidence="1">
    <location>
        <begin position="1"/>
        <end position="23"/>
    </location>
</feature>
<sequence>MHGQACRVTPGVAQRSKRQQSSRICEKLKKGSLQIKKRNLAANQSRVPRMCVVEHAYACCSNPTHA</sequence>
<evidence type="ECO:0000256" key="1">
    <source>
        <dbReference type="SAM" id="MobiDB-lite"/>
    </source>
</evidence>
<dbReference type="EMBL" id="JASCZI010125243">
    <property type="protein sequence ID" value="MED6166230.1"/>
    <property type="molecule type" value="Genomic_DNA"/>
</dbReference>
<organism evidence="2 3">
    <name type="scientific">Stylosanthes scabra</name>
    <dbReference type="NCBI Taxonomy" id="79078"/>
    <lineage>
        <taxon>Eukaryota</taxon>
        <taxon>Viridiplantae</taxon>
        <taxon>Streptophyta</taxon>
        <taxon>Embryophyta</taxon>
        <taxon>Tracheophyta</taxon>
        <taxon>Spermatophyta</taxon>
        <taxon>Magnoliopsida</taxon>
        <taxon>eudicotyledons</taxon>
        <taxon>Gunneridae</taxon>
        <taxon>Pentapetalae</taxon>
        <taxon>rosids</taxon>
        <taxon>fabids</taxon>
        <taxon>Fabales</taxon>
        <taxon>Fabaceae</taxon>
        <taxon>Papilionoideae</taxon>
        <taxon>50 kb inversion clade</taxon>
        <taxon>dalbergioids sensu lato</taxon>
        <taxon>Dalbergieae</taxon>
        <taxon>Pterocarpus clade</taxon>
        <taxon>Stylosanthes</taxon>
    </lineage>
</organism>
<dbReference type="Proteomes" id="UP001341840">
    <property type="component" value="Unassembled WGS sequence"/>
</dbReference>
<name>A0ABU6UY62_9FABA</name>
<gene>
    <name evidence="2" type="ORF">PIB30_107029</name>
</gene>
<comment type="caution">
    <text evidence="2">The sequence shown here is derived from an EMBL/GenBank/DDBJ whole genome shotgun (WGS) entry which is preliminary data.</text>
</comment>
<keyword evidence="3" id="KW-1185">Reference proteome</keyword>
<accession>A0ABU6UY62</accession>
<reference evidence="2 3" key="1">
    <citation type="journal article" date="2023" name="Plants (Basel)">
        <title>Bridging the Gap: Combining Genomics and Transcriptomics Approaches to Understand Stylosanthes scabra, an Orphan Legume from the Brazilian Caatinga.</title>
        <authorList>
            <person name="Ferreira-Neto J.R.C."/>
            <person name="da Silva M.D."/>
            <person name="Binneck E."/>
            <person name="de Melo N.F."/>
            <person name="da Silva R.H."/>
            <person name="de Melo A.L.T.M."/>
            <person name="Pandolfi V."/>
            <person name="Bustamante F.O."/>
            <person name="Brasileiro-Vidal A.C."/>
            <person name="Benko-Iseppon A.M."/>
        </authorList>
    </citation>
    <scope>NUCLEOTIDE SEQUENCE [LARGE SCALE GENOMIC DNA]</scope>
    <source>
        <tissue evidence="2">Leaves</tissue>
    </source>
</reference>
<protein>
    <submittedName>
        <fullName evidence="2">Uncharacterized protein</fullName>
    </submittedName>
</protein>